<dbReference type="GeneID" id="72191631"/>
<keyword evidence="1" id="KW-1133">Transmembrane helix</keyword>
<dbReference type="EMBL" id="CP096658">
    <property type="protein sequence ID" value="UPW00236.1"/>
    <property type="molecule type" value="Genomic_DNA"/>
</dbReference>
<reference evidence="2" key="1">
    <citation type="submission" date="2022-04" db="EMBL/GenBank/DDBJ databases">
        <title>Diverse halophilic archaea isolated from saline environments.</title>
        <authorList>
            <person name="Cui H.-L."/>
        </authorList>
    </citation>
    <scope>NUCLEOTIDE SEQUENCE</scope>
    <source>
        <strain evidence="2">XZYJT40</strain>
    </source>
</reference>
<dbReference type="AlphaFoldDB" id="A0A8U0IHS6"/>
<sequence>MYDLLRSASQFLDDHWVLKWFAVPILFMASMLFALGLVLAPSAVQTTQLAGLFVGFSLAVVAVGLALDWLVRRATGWNLLASNRERG</sequence>
<name>A0A8U0IHS6_9EURY</name>
<proteinExistence type="predicted"/>
<feature type="transmembrane region" description="Helical" evidence="1">
    <location>
        <begin position="20"/>
        <end position="40"/>
    </location>
</feature>
<protein>
    <submittedName>
        <fullName evidence="2">Uncharacterized protein</fullName>
    </submittedName>
</protein>
<dbReference type="KEGG" id="haxz:M0R88_17210"/>
<keyword evidence="1" id="KW-0472">Membrane</keyword>
<accession>A0A8U0IHS6</accession>
<keyword evidence="1" id="KW-0812">Transmembrane</keyword>
<dbReference type="Proteomes" id="UP000830434">
    <property type="component" value="Chromosome"/>
</dbReference>
<dbReference type="RefSeq" id="WP_248654650.1">
    <property type="nucleotide sequence ID" value="NZ_CP096658.1"/>
</dbReference>
<evidence type="ECO:0000313" key="2">
    <source>
        <dbReference type="EMBL" id="UPW00236.1"/>
    </source>
</evidence>
<gene>
    <name evidence="2" type="ORF">M0R88_17210</name>
</gene>
<evidence type="ECO:0000313" key="3">
    <source>
        <dbReference type="Proteomes" id="UP000830434"/>
    </source>
</evidence>
<evidence type="ECO:0000256" key="1">
    <source>
        <dbReference type="SAM" id="Phobius"/>
    </source>
</evidence>
<feature type="transmembrane region" description="Helical" evidence="1">
    <location>
        <begin position="52"/>
        <end position="71"/>
    </location>
</feature>
<keyword evidence="3" id="KW-1185">Reference proteome</keyword>
<organism evidence="2 3">
    <name type="scientific">Halorussus gelatinilyticus</name>
    <dbReference type="NCBI Taxonomy" id="2937524"/>
    <lineage>
        <taxon>Archaea</taxon>
        <taxon>Methanobacteriati</taxon>
        <taxon>Methanobacteriota</taxon>
        <taxon>Stenosarchaea group</taxon>
        <taxon>Halobacteria</taxon>
        <taxon>Halobacteriales</taxon>
        <taxon>Haladaptataceae</taxon>
        <taxon>Halorussus</taxon>
    </lineage>
</organism>